<organism evidence="1 2">
    <name type="scientific">Solanum commersonii</name>
    <name type="common">Commerson's wild potato</name>
    <name type="synonym">Commerson's nightshade</name>
    <dbReference type="NCBI Taxonomy" id="4109"/>
    <lineage>
        <taxon>Eukaryota</taxon>
        <taxon>Viridiplantae</taxon>
        <taxon>Streptophyta</taxon>
        <taxon>Embryophyta</taxon>
        <taxon>Tracheophyta</taxon>
        <taxon>Spermatophyta</taxon>
        <taxon>Magnoliopsida</taxon>
        <taxon>eudicotyledons</taxon>
        <taxon>Gunneridae</taxon>
        <taxon>Pentapetalae</taxon>
        <taxon>asterids</taxon>
        <taxon>lamiids</taxon>
        <taxon>Solanales</taxon>
        <taxon>Solanaceae</taxon>
        <taxon>Solanoideae</taxon>
        <taxon>Solaneae</taxon>
        <taxon>Solanum</taxon>
    </lineage>
</organism>
<protein>
    <submittedName>
        <fullName evidence="1">Uncharacterized protein</fullName>
    </submittedName>
</protein>
<proteinExistence type="predicted"/>
<name>A0A9J5WJJ4_SOLCO</name>
<reference evidence="1 2" key="1">
    <citation type="submission" date="2020-09" db="EMBL/GenBank/DDBJ databases">
        <title>De no assembly of potato wild relative species, Solanum commersonii.</title>
        <authorList>
            <person name="Cho K."/>
        </authorList>
    </citation>
    <scope>NUCLEOTIDE SEQUENCE [LARGE SCALE GENOMIC DNA]</scope>
    <source>
        <strain evidence="1">LZ3.2</strain>
        <tissue evidence="1">Leaf</tissue>
    </source>
</reference>
<comment type="caution">
    <text evidence="1">The sequence shown here is derived from an EMBL/GenBank/DDBJ whole genome shotgun (WGS) entry which is preliminary data.</text>
</comment>
<evidence type="ECO:0000313" key="2">
    <source>
        <dbReference type="Proteomes" id="UP000824120"/>
    </source>
</evidence>
<evidence type="ECO:0000313" key="1">
    <source>
        <dbReference type="EMBL" id="KAG5576041.1"/>
    </source>
</evidence>
<dbReference type="AlphaFoldDB" id="A0A9J5WJJ4"/>
<dbReference type="EMBL" id="JACXVP010000011">
    <property type="protein sequence ID" value="KAG5576041.1"/>
    <property type="molecule type" value="Genomic_DNA"/>
</dbReference>
<dbReference type="Proteomes" id="UP000824120">
    <property type="component" value="Chromosome 11"/>
</dbReference>
<keyword evidence="2" id="KW-1185">Reference proteome</keyword>
<sequence length="181" mass="21511">TVTFQFTNFEITPTPKEISQIANLPLAGRAPFAPRTTSGKNFLQSLGFRVGPYLRRVDKGWVKLDYLFQRFDHRDSYDRFQQEFFNSRVGWERHRAIVFVMAFLGIMIFYKEKALCRHQPTTYGYLHKYFDHYPSALEDMITLREVTCCYKFGCWNTSIKDKQKIALKQTYTTKLEAMRRD</sequence>
<feature type="non-terminal residue" evidence="1">
    <location>
        <position position="1"/>
    </location>
</feature>
<accession>A0A9J5WJJ4</accession>
<gene>
    <name evidence="1" type="ORF">H5410_056175</name>
</gene>